<accession>A0AAE1EZY7</accession>
<feature type="compositionally biased region" description="Basic and acidic residues" evidence="1">
    <location>
        <begin position="189"/>
        <end position="202"/>
    </location>
</feature>
<feature type="compositionally biased region" description="Polar residues" evidence="1">
    <location>
        <begin position="156"/>
        <end position="173"/>
    </location>
</feature>
<feature type="region of interest" description="Disordered" evidence="1">
    <location>
        <begin position="384"/>
        <end position="424"/>
    </location>
</feature>
<protein>
    <submittedName>
        <fullName evidence="3">Uncharacterized protein</fullName>
    </submittedName>
</protein>
<evidence type="ECO:0000256" key="1">
    <source>
        <dbReference type="SAM" id="MobiDB-lite"/>
    </source>
</evidence>
<feature type="compositionally biased region" description="Basic and acidic residues" evidence="1">
    <location>
        <begin position="463"/>
        <end position="478"/>
    </location>
</feature>
<feature type="non-terminal residue" evidence="3">
    <location>
        <position position="1"/>
    </location>
</feature>
<feature type="compositionally biased region" description="Gly residues" evidence="1">
    <location>
        <begin position="789"/>
        <end position="799"/>
    </location>
</feature>
<feature type="region of interest" description="Disordered" evidence="1">
    <location>
        <begin position="463"/>
        <end position="487"/>
    </location>
</feature>
<reference evidence="3" key="1">
    <citation type="submission" date="2023-10" db="EMBL/GenBank/DDBJ databases">
        <title>Genome assemblies of two species of porcelain crab, Petrolisthes cinctipes and Petrolisthes manimaculis (Anomura: Porcellanidae).</title>
        <authorList>
            <person name="Angst P."/>
        </authorList>
    </citation>
    <scope>NUCLEOTIDE SEQUENCE</scope>
    <source>
        <strain evidence="3">PB745_01</strain>
        <tissue evidence="3">Gill</tissue>
    </source>
</reference>
<evidence type="ECO:0000313" key="4">
    <source>
        <dbReference type="Proteomes" id="UP001286313"/>
    </source>
</evidence>
<sequence length="894" mass="101057">VMQGRRNRASAITTLVVVTVVMTSTVKAYTTTQSPGPTVVPGSHHLVSDTDFPTSSGGLQANAVWPQIPDDLVGNASLPVEPLTPTVPPVPVYPTSITPQYGRHPGATEAQHLYHPERLYQHQTRKRYQIHDGSGSGSSSSIGPNEATLHQHKHTTGTNSHVYKGSIGSNVGSSPPHPTQADHNFLNPDSHHHSFYDTESHHQQGGYPNTDYNAPQIPRPPSQYSDWNRQPAEQPSWQSSLMKNLEPFLDTSGLTRLPSSLPRLPPALASITSRLSSSLPAVWPFNTHHQEGGVGLEAEHERSDGDLSKLPAQSPGHLTKYSHEFYPILSKPRPHHHWTQNRRTNRPKYLQVSRVGANFQNSDSYPYNQVDGSTDIERYSVSYAPPTESEEHSSYLSYDPVPRPPPTNPTRHHSTPEKHLPDHQSHYETSDAYLQDIPQHDGASEHGAQYQQHDEYYDKQDLTHERHQDHHRTSDHDLQNNNGMLHQDPHSAIQEQTIENEPSHLNSIHSNPQQHWSHRLHNRPFRRRNRGQYGGPHNTNRKSDLGTGGHQRPSRPLRRPNNHHQQVDRYQTVNKHLHHSATTHSWPAVHTNHLSHPHYQTQNFDDSDRYTSNNGDRRRRPHQPFRHGFKHPPHFSNPFWPETLNPLEWIHYHLRPLYPDTDHYYQSLNPDASDQYHQESYHDYNPKEQQGIVERLTTGVEALGPSMVLPGGMLVVGLALATYYFNYIWYPTPVVTAKLGKILSDSMEDDDPFLTSHHQKAITEVYEVFRGLEKHTQQQQQQQGEGEGEGGGGGGGGEGSVLWSGECRSQLVCEVHRRLPALWHVTQACSTIFRSLVDGKEVGDVDSEVERYLTAGRRGAEGINKSCHHYYPACHHNTMLTSSSPFTTLLHLNT</sequence>
<feature type="compositionally biased region" description="Basic and acidic residues" evidence="1">
    <location>
        <begin position="297"/>
        <end position="307"/>
    </location>
</feature>
<feature type="compositionally biased region" description="Basic and acidic residues" evidence="1">
    <location>
        <begin position="414"/>
        <end position="424"/>
    </location>
</feature>
<feature type="region of interest" description="Disordered" evidence="1">
    <location>
        <begin position="526"/>
        <end position="565"/>
    </location>
</feature>
<dbReference type="EMBL" id="JAWQEG010003730">
    <property type="protein sequence ID" value="KAK3864718.1"/>
    <property type="molecule type" value="Genomic_DNA"/>
</dbReference>
<feature type="compositionally biased region" description="Polar residues" evidence="1">
    <location>
        <begin position="222"/>
        <end position="237"/>
    </location>
</feature>
<dbReference type="AlphaFoldDB" id="A0AAE1EZY7"/>
<comment type="caution">
    <text evidence="3">The sequence shown here is derived from an EMBL/GenBank/DDBJ whole genome shotgun (WGS) entry which is preliminary data.</text>
</comment>
<evidence type="ECO:0000256" key="2">
    <source>
        <dbReference type="SAM" id="SignalP"/>
    </source>
</evidence>
<dbReference type="Proteomes" id="UP001286313">
    <property type="component" value="Unassembled WGS sequence"/>
</dbReference>
<feature type="region of interest" description="Disordered" evidence="1">
    <location>
        <begin position="774"/>
        <end position="799"/>
    </location>
</feature>
<feature type="compositionally biased region" description="Polar residues" evidence="1">
    <location>
        <begin position="592"/>
        <end position="614"/>
    </location>
</feature>
<feature type="chain" id="PRO_5042238234" evidence="2">
    <location>
        <begin position="29"/>
        <end position="894"/>
    </location>
</feature>
<feature type="compositionally biased region" description="Basic residues" evidence="1">
    <location>
        <begin position="552"/>
        <end position="562"/>
    </location>
</feature>
<feature type="region of interest" description="Disordered" evidence="1">
    <location>
        <begin position="295"/>
        <end position="316"/>
    </location>
</feature>
<feature type="signal peptide" evidence="2">
    <location>
        <begin position="1"/>
        <end position="28"/>
    </location>
</feature>
<name>A0AAE1EZY7_PETCI</name>
<evidence type="ECO:0000313" key="3">
    <source>
        <dbReference type="EMBL" id="KAK3864718.1"/>
    </source>
</evidence>
<gene>
    <name evidence="3" type="ORF">Pcinc_029612</name>
</gene>
<feature type="region of interest" description="Disordered" evidence="1">
    <location>
        <begin position="589"/>
        <end position="630"/>
    </location>
</feature>
<feature type="compositionally biased region" description="Basic residues" evidence="1">
    <location>
        <begin position="617"/>
        <end position="630"/>
    </location>
</feature>
<organism evidence="3 4">
    <name type="scientific">Petrolisthes cinctipes</name>
    <name type="common">Flat porcelain crab</name>
    <dbReference type="NCBI Taxonomy" id="88211"/>
    <lineage>
        <taxon>Eukaryota</taxon>
        <taxon>Metazoa</taxon>
        <taxon>Ecdysozoa</taxon>
        <taxon>Arthropoda</taxon>
        <taxon>Crustacea</taxon>
        <taxon>Multicrustacea</taxon>
        <taxon>Malacostraca</taxon>
        <taxon>Eumalacostraca</taxon>
        <taxon>Eucarida</taxon>
        <taxon>Decapoda</taxon>
        <taxon>Pleocyemata</taxon>
        <taxon>Anomura</taxon>
        <taxon>Galatheoidea</taxon>
        <taxon>Porcellanidae</taxon>
        <taxon>Petrolisthes</taxon>
    </lineage>
</organism>
<keyword evidence="4" id="KW-1185">Reference proteome</keyword>
<proteinExistence type="predicted"/>
<keyword evidence="2" id="KW-0732">Signal</keyword>
<feature type="region of interest" description="Disordered" evidence="1">
    <location>
        <begin position="129"/>
        <end position="237"/>
    </location>
</feature>